<dbReference type="STRING" id="1314782.A0A165NCE0"/>
<dbReference type="PROSITE" id="PS50181">
    <property type="entry name" value="FBOX"/>
    <property type="match status" value="1"/>
</dbReference>
<dbReference type="InParanoid" id="A0A165NCE0"/>
<organism evidence="3 4">
    <name type="scientific">Neolentinus lepideus HHB14362 ss-1</name>
    <dbReference type="NCBI Taxonomy" id="1314782"/>
    <lineage>
        <taxon>Eukaryota</taxon>
        <taxon>Fungi</taxon>
        <taxon>Dikarya</taxon>
        <taxon>Basidiomycota</taxon>
        <taxon>Agaricomycotina</taxon>
        <taxon>Agaricomycetes</taxon>
        <taxon>Gloeophyllales</taxon>
        <taxon>Gloeophyllaceae</taxon>
        <taxon>Neolentinus</taxon>
    </lineage>
</organism>
<dbReference type="InterPro" id="IPR036047">
    <property type="entry name" value="F-box-like_dom_sf"/>
</dbReference>
<sequence>MAETLDAMSIRQPTRSLSGIPEDVIDYILDFLSPRTLPRVCLLNRNIGFLAQKALYRDLFMSSPNRMLKCCETLLSNPTTTTMVRTVSVRFSYNTKTQSKLFYEVVEAAFLSLPDVMALEILVSTPEFVRVLAKCRWPRLHRFQSFLPTLPELLQFMGHHPTLRTTFFSWDYADLSTLPRIHLPNMKKFIGPGPLIPLVVPGSQAGAVQIVSRSSTAQLEAALIAMQDSTEAITTFSMLIEDWDFDHLRLVSAHLPHLVDLNIRNSWTSPEKSSSHMIFLRTIGPLLKDFPNLQNLTLNSEDKDHDDLSLFLSLLDIEAVIAGGFGLSCPTLSTCTMPSDVTWFKLQSCVWIPQNNRPKGRAWMRYVLDTGIHPVVKNLDDETAELIMTSIRNVLETNPEWYGEVEDEASDHESDGGYGYKLSEGGVDEEDENDWDIREEEEQEEQEEQE</sequence>
<feature type="compositionally biased region" description="Acidic residues" evidence="1">
    <location>
        <begin position="426"/>
        <end position="450"/>
    </location>
</feature>
<dbReference type="AlphaFoldDB" id="A0A165NCE0"/>
<evidence type="ECO:0000313" key="4">
    <source>
        <dbReference type="Proteomes" id="UP000076761"/>
    </source>
</evidence>
<evidence type="ECO:0000256" key="1">
    <source>
        <dbReference type="SAM" id="MobiDB-lite"/>
    </source>
</evidence>
<evidence type="ECO:0000313" key="3">
    <source>
        <dbReference type="EMBL" id="KZT19460.1"/>
    </source>
</evidence>
<dbReference type="Proteomes" id="UP000076761">
    <property type="component" value="Unassembled WGS sequence"/>
</dbReference>
<feature type="region of interest" description="Disordered" evidence="1">
    <location>
        <begin position="405"/>
        <end position="450"/>
    </location>
</feature>
<keyword evidence="4" id="KW-1185">Reference proteome</keyword>
<feature type="domain" description="F-box" evidence="2">
    <location>
        <begin position="14"/>
        <end position="59"/>
    </location>
</feature>
<dbReference type="EMBL" id="KV425640">
    <property type="protein sequence ID" value="KZT19460.1"/>
    <property type="molecule type" value="Genomic_DNA"/>
</dbReference>
<dbReference type="SUPFAM" id="SSF81383">
    <property type="entry name" value="F-box domain"/>
    <property type="match status" value="1"/>
</dbReference>
<dbReference type="InterPro" id="IPR001810">
    <property type="entry name" value="F-box_dom"/>
</dbReference>
<dbReference type="OrthoDB" id="3190489at2759"/>
<name>A0A165NCE0_9AGAM</name>
<protein>
    <recommendedName>
        <fullName evidence="2">F-box domain-containing protein</fullName>
    </recommendedName>
</protein>
<reference evidence="3 4" key="1">
    <citation type="journal article" date="2016" name="Mol. Biol. Evol.">
        <title>Comparative Genomics of Early-Diverging Mushroom-Forming Fungi Provides Insights into the Origins of Lignocellulose Decay Capabilities.</title>
        <authorList>
            <person name="Nagy L.G."/>
            <person name="Riley R."/>
            <person name="Tritt A."/>
            <person name="Adam C."/>
            <person name="Daum C."/>
            <person name="Floudas D."/>
            <person name="Sun H."/>
            <person name="Yadav J.S."/>
            <person name="Pangilinan J."/>
            <person name="Larsson K.H."/>
            <person name="Matsuura K."/>
            <person name="Barry K."/>
            <person name="Labutti K."/>
            <person name="Kuo R."/>
            <person name="Ohm R.A."/>
            <person name="Bhattacharya S.S."/>
            <person name="Shirouzu T."/>
            <person name="Yoshinaga Y."/>
            <person name="Martin F.M."/>
            <person name="Grigoriev I.V."/>
            <person name="Hibbett D.S."/>
        </authorList>
    </citation>
    <scope>NUCLEOTIDE SEQUENCE [LARGE SCALE GENOMIC DNA]</scope>
    <source>
        <strain evidence="3 4">HHB14362 ss-1</strain>
    </source>
</reference>
<proteinExistence type="predicted"/>
<gene>
    <name evidence="3" type="ORF">NEOLEDRAFT_1173024</name>
</gene>
<evidence type="ECO:0000259" key="2">
    <source>
        <dbReference type="PROSITE" id="PS50181"/>
    </source>
</evidence>
<accession>A0A165NCE0</accession>